<dbReference type="Pfam" id="PF02225">
    <property type="entry name" value="PA"/>
    <property type="match status" value="1"/>
</dbReference>
<dbReference type="PANTHER" id="PTHR43806:SF65">
    <property type="entry name" value="SERINE PROTEASE APRX"/>
    <property type="match status" value="1"/>
</dbReference>
<keyword evidence="6 9" id="KW-0378">Hydrolase</keyword>
<evidence type="ECO:0000256" key="5">
    <source>
        <dbReference type="ARBA" id="ARBA00022729"/>
    </source>
</evidence>
<dbReference type="Pfam" id="PF00082">
    <property type="entry name" value="Peptidase_S8"/>
    <property type="match status" value="1"/>
</dbReference>
<evidence type="ECO:0000256" key="10">
    <source>
        <dbReference type="RuleBase" id="RU003355"/>
    </source>
</evidence>
<dbReference type="AlphaFoldDB" id="A0A410MF64"/>
<dbReference type="SUPFAM" id="SSF52743">
    <property type="entry name" value="Subtilisin-like"/>
    <property type="match status" value="1"/>
</dbReference>
<dbReference type="InterPro" id="IPR023828">
    <property type="entry name" value="Peptidase_S8_Ser-AS"/>
</dbReference>
<comment type="similarity">
    <text evidence="1 9 10">Belongs to the peptidase S8 family.</text>
</comment>
<dbReference type="PROSITE" id="PS00136">
    <property type="entry name" value="SUBTILASE_ASP"/>
    <property type="match status" value="1"/>
</dbReference>
<dbReference type="InterPro" id="IPR015500">
    <property type="entry name" value="Peptidase_S8_subtilisin-rel"/>
</dbReference>
<feature type="domain" description="PA" evidence="13">
    <location>
        <begin position="321"/>
        <end position="392"/>
    </location>
</feature>
<evidence type="ECO:0000256" key="3">
    <source>
        <dbReference type="ARBA" id="ARBA00022525"/>
    </source>
</evidence>
<keyword evidence="3" id="KW-0964">Secreted</keyword>
<dbReference type="InterPro" id="IPR000209">
    <property type="entry name" value="Peptidase_S8/S53_dom"/>
</dbReference>
<evidence type="ECO:0000259" key="12">
    <source>
        <dbReference type="Pfam" id="PF00082"/>
    </source>
</evidence>
<evidence type="ECO:0000256" key="8">
    <source>
        <dbReference type="PIRSR" id="PIRSR615500-1"/>
    </source>
</evidence>
<dbReference type="PRINTS" id="PR00723">
    <property type="entry name" value="SUBTILISIN"/>
</dbReference>
<evidence type="ECO:0000256" key="7">
    <source>
        <dbReference type="ARBA" id="ARBA00022825"/>
    </source>
</evidence>
<dbReference type="InterPro" id="IPR023827">
    <property type="entry name" value="Peptidase_S8_Asp-AS"/>
</dbReference>
<feature type="domain" description="Peptidase S8/S53" evidence="12">
    <location>
        <begin position="119"/>
        <end position="505"/>
    </location>
</feature>
<gene>
    <name evidence="14" type="ORF">HLI_14450</name>
</gene>
<dbReference type="GO" id="GO:0004252">
    <property type="term" value="F:serine-type endopeptidase activity"/>
    <property type="evidence" value="ECO:0007669"/>
    <property type="project" value="UniProtKB-UniRule"/>
</dbReference>
<dbReference type="InterPro" id="IPR046450">
    <property type="entry name" value="PA_dom_sf"/>
</dbReference>
<keyword evidence="4 9" id="KW-0645">Protease</keyword>
<dbReference type="InterPro" id="IPR050131">
    <property type="entry name" value="Peptidase_S8_subtilisin-like"/>
</dbReference>
<dbReference type="InterPro" id="IPR034213">
    <property type="entry name" value="S8_Vpr-like"/>
</dbReference>
<dbReference type="RefSeq" id="WP_128525582.1">
    <property type="nucleotide sequence ID" value="NZ_CANLVY010000001.1"/>
</dbReference>
<reference evidence="14 15" key="1">
    <citation type="submission" date="2018-01" db="EMBL/GenBank/DDBJ databases">
        <title>The whole genome sequencing and assembly of Halobacillus litoralis ERB031 strain.</title>
        <authorList>
            <person name="Lee S.-J."/>
            <person name="Park M.-K."/>
            <person name="Kim J.-Y."/>
            <person name="Lee Y.-J."/>
            <person name="Yi H."/>
            <person name="Bahn Y.-S."/>
            <person name="Kim J.F."/>
            <person name="Lee D.-W."/>
        </authorList>
    </citation>
    <scope>NUCLEOTIDE SEQUENCE [LARGE SCALE GENOMIC DNA]</scope>
    <source>
        <strain evidence="14 15">ERB 031</strain>
    </source>
</reference>
<evidence type="ECO:0000256" key="4">
    <source>
        <dbReference type="ARBA" id="ARBA00022670"/>
    </source>
</evidence>
<evidence type="ECO:0000313" key="15">
    <source>
        <dbReference type="Proteomes" id="UP000287756"/>
    </source>
</evidence>
<dbReference type="InterPro" id="IPR036852">
    <property type="entry name" value="Peptidase_S8/S53_dom_sf"/>
</dbReference>
<dbReference type="Gene3D" id="3.50.30.30">
    <property type="match status" value="1"/>
</dbReference>
<dbReference type="EMBL" id="CP026118">
    <property type="protein sequence ID" value="QAS53305.1"/>
    <property type="molecule type" value="Genomic_DNA"/>
</dbReference>
<keyword evidence="7 9" id="KW-0720">Serine protease</keyword>
<dbReference type="SUPFAM" id="SSF52025">
    <property type="entry name" value="PA domain"/>
    <property type="match status" value="1"/>
</dbReference>
<accession>A0A410MF64</accession>
<evidence type="ECO:0000256" key="6">
    <source>
        <dbReference type="ARBA" id="ARBA00022801"/>
    </source>
</evidence>
<protein>
    <submittedName>
        <fullName evidence="14">Peptidase</fullName>
    </submittedName>
</protein>
<feature type="active site" description="Charge relay system" evidence="8 9">
    <location>
        <position position="166"/>
    </location>
</feature>
<proteinExistence type="inferred from homology"/>
<dbReference type="Gene3D" id="3.40.50.200">
    <property type="entry name" value="Peptidase S8/S53 domain"/>
    <property type="match status" value="1"/>
</dbReference>
<keyword evidence="5 11" id="KW-0732">Signal</keyword>
<evidence type="ECO:0000256" key="11">
    <source>
        <dbReference type="SAM" id="SignalP"/>
    </source>
</evidence>
<dbReference type="Proteomes" id="UP000287756">
    <property type="component" value="Chromosome"/>
</dbReference>
<dbReference type="OrthoDB" id="9798386at2"/>
<evidence type="ECO:0000256" key="1">
    <source>
        <dbReference type="ARBA" id="ARBA00011073"/>
    </source>
</evidence>
<keyword evidence="2" id="KW-0134">Cell wall</keyword>
<evidence type="ECO:0000259" key="13">
    <source>
        <dbReference type="Pfam" id="PF02225"/>
    </source>
</evidence>
<dbReference type="InterPro" id="IPR003137">
    <property type="entry name" value="PA_domain"/>
</dbReference>
<evidence type="ECO:0000256" key="2">
    <source>
        <dbReference type="ARBA" id="ARBA00022512"/>
    </source>
</evidence>
<dbReference type="CDD" id="cd07474">
    <property type="entry name" value="Peptidases_S8_subtilisin_Vpr-like"/>
    <property type="match status" value="1"/>
</dbReference>
<dbReference type="GO" id="GO:0006508">
    <property type="term" value="P:proteolysis"/>
    <property type="evidence" value="ECO:0007669"/>
    <property type="project" value="UniProtKB-KW"/>
</dbReference>
<dbReference type="InterPro" id="IPR022398">
    <property type="entry name" value="Peptidase_S8_His-AS"/>
</dbReference>
<dbReference type="PANTHER" id="PTHR43806">
    <property type="entry name" value="PEPTIDASE S8"/>
    <property type="match status" value="1"/>
</dbReference>
<sequence length="720" mass="77891">MRFYISIFLTFVILSGFSAPPTPAAPEEEVTIIVELKEDTAPFISELKRRLPRLEVVAEYDTIFNGIAIRGTAEELEKLVRMDNVVNQYPVQTYRSLGEKPLSFTTEDIRNRIQSPYTGEGIKVGIIDTGIDYTHPDLEANYSGGFDTVDFDENPMETEGEGKTVHGTHVAGVIGANGEMEGIAPEAELFAYRALGPGGVGSSVQVIAALEEAVKQGMDVINLSLGNDVNGPDWPTTHAVNKAVELGVVVVVAAGNSGPDSWTVGSPATSSDAITVGASALSMKAPILKVPGERSKVAVQVLSGSQKWKLDKKYPIEYVGTGEKDLENVSGKIALFERGGIPFSQKALRAYKAGAKGVLIANNEKGMFYGGLDGLNLPIPVGAISQEAGKWLVEKAVQQNQWIETVQESLGDQVAPFSSRGPVTTSWEIKPDLLAPGVDIMSTVPGGYQALQGTSMAAPHVAGVAALMKEAHPDWNAEQVKNALTTSAQLIYNKETPFPPTQQGAGFIDVNKALDPEIVISAAPLSFGKADDTFFRKKLSFKVENLSDEPVQLQMERPKSENGESWTVPMTMEIPPGKSEEADVELRLNNAFLEEGIHEGYLTLKGDTDYQLPYVYVKERSDYNKVSGFELTQNWNDEKGGMYRFHLAEQVEKVTIDLYRSGTLLNIGTIAEIDQPRPGMIEGGAGLKNLDLKGAYLAVVTVNSNEGSDSYSFPVYIEGE</sequence>
<evidence type="ECO:0000256" key="9">
    <source>
        <dbReference type="PROSITE-ProRule" id="PRU01240"/>
    </source>
</evidence>
<dbReference type="PROSITE" id="PS00138">
    <property type="entry name" value="SUBTILASE_SER"/>
    <property type="match status" value="1"/>
</dbReference>
<dbReference type="PROSITE" id="PS51892">
    <property type="entry name" value="SUBTILASE"/>
    <property type="match status" value="1"/>
</dbReference>
<feature type="active site" description="Charge relay system" evidence="8 9">
    <location>
        <position position="455"/>
    </location>
</feature>
<evidence type="ECO:0000313" key="14">
    <source>
        <dbReference type="EMBL" id="QAS53305.1"/>
    </source>
</evidence>
<feature type="active site" description="Charge relay system" evidence="8 9">
    <location>
        <position position="128"/>
    </location>
</feature>
<name>A0A410MF64_9BACI</name>
<organism evidence="14 15">
    <name type="scientific">Halobacillus litoralis</name>
    <dbReference type="NCBI Taxonomy" id="45668"/>
    <lineage>
        <taxon>Bacteria</taxon>
        <taxon>Bacillati</taxon>
        <taxon>Bacillota</taxon>
        <taxon>Bacilli</taxon>
        <taxon>Bacillales</taxon>
        <taxon>Bacillaceae</taxon>
        <taxon>Halobacillus</taxon>
    </lineage>
</organism>
<feature type="chain" id="PRO_5019546783" evidence="11">
    <location>
        <begin position="25"/>
        <end position="720"/>
    </location>
</feature>
<feature type="signal peptide" evidence="11">
    <location>
        <begin position="1"/>
        <end position="24"/>
    </location>
</feature>
<dbReference type="KEGG" id="hli:HLI_14450"/>
<dbReference type="PROSITE" id="PS00137">
    <property type="entry name" value="SUBTILASE_HIS"/>
    <property type="match status" value="1"/>
</dbReference>